<keyword evidence="2" id="KW-0001">2Fe-2S</keyword>
<comment type="similarity">
    <text evidence="1">Belongs to the bacterial ring-hydroxylating dioxygenase alpha subunit family.</text>
</comment>
<dbReference type="RefSeq" id="WP_189361204.1">
    <property type="nucleotide sequence ID" value="NZ_MCIF01000002.1"/>
</dbReference>
<dbReference type="AlphaFoldDB" id="A0A328V956"/>
<keyword evidence="12" id="KW-1185">Reference proteome</keyword>
<name>A0A328V956_9CHLR</name>
<dbReference type="Gene3D" id="2.102.10.10">
    <property type="entry name" value="Rieske [2Fe-2S] iron-sulphur domain"/>
    <property type="match status" value="1"/>
</dbReference>
<dbReference type="Gene3D" id="3.90.380.10">
    <property type="entry name" value="Naphthalene 1,2-dioxygenase Alpha Subunit, Chain A, domain 1"/>
    <property type="match status" value="1"/>
</dbReference>
<dbReference type="GO" id="GO:0004497">
    <property type="term" value="F:monooxygenase activity"/>
    <property type="evidence" value="ECO:0007669"/>
    <property type="project" value="UniProtKB-ARBA"/>
</dbReference>
<dbReference type="PROSITE" id="PS00570">
    <property type="entry name" value="RING_HYDROXYL_ALPHA"/>
    <property type="match status" value="1"/>
</dbReference>
<comment type="caution">
    <text evidence="11">The sequence shown here is derived from an EMBL/GenBank/DDBJ whole genome shotgun (WGS) entry which is preliminary data.</text>
</comment>
<dbReference type="InterPro" id="IPR017941">
    <property type="entry name" value="Rieske_2Fe-2S"/>
</dbReference>
<proteinExistence type="inferred from homology"/>
<protein>
    <recommendedName>
        <fullName evidence="10">Rieske domain-containing protein</fullName>
    </recommendedName>
</protein>
<keyword evidence="4" id="KW-0058">Aromatic hydrocarbons catabolism</keyword>
<evidence type="ECO:0000313" key="12">
    <source>
        <dbReference type="Proteomes" id="UP000248706"/>
    </source>
</evidence>
<keyword evidence="9" id="KW-0520">NAD</keyword>
<dbReference type="SUPFAM" id="SSF50022">
    <property type="entry name" value="ISP domain"/>
    <property type="match status" value="1"/>
</dbReference>
<evidence type="ECO:0000256" key="8">
    <source>
        <dbReference type="ARBA" id="ARBA00023014"/>
    </source>
</evidence>
<dbReference type="GO" id="GO:0005506">
    <property type="term" value="F:iron ion binding"/>
    <property type="evidence" value="ECO:0007669"/>
    <property type="project" value="InterPro"/>
</dbReference>
<keyword evidence="7" id="KW-0408">Iron</keyword>
<evidence type="ECO:0000256" key="5">
    <source>
        <dbReference type="ARBA" id="ARBA00022964"/>
    </source>
</evidence>
<evidence type="ECO:0000259" key="10">
    <source>
        <dbReference type="PROSITE" id="PS51296"/>
    </source>
</evidence>
<evidence type="ECO:0000256" key="1">
    <source>
        <dbReference type="ARBA" id="ARBA00008751"/>
    </source>
</evidence>
<evidence type="ECO:0000256" key="2">
    <source>
        <dbReference type="ARBA" id="ARBA00022714"/>
    </source>
</evidence>
<dbReference type="PANTHER" id="PTHR43756">
    <property type="entry name" value="CHOLINE MONOOXYGENASE, CHLOROPLASTIC"/>
    <property type="match status" value="1"/>
</dbReference>
<evidence type="ECO:0000256" key="7">
    <source>
        <dbReference type="ARBA" id="ARBA00023004"/>
    </source>
</evidence>
<accession>A0A328V956</accession>
<dbReference type="PROSITE" id="PS51296">
    <property type="entry name" value="RIESKE"/>
    <property type="match status" value="1"/>
</dbReference>
<evidence type="ECO:0000256" key="3">
    <source>
        <dbReference type="ARBA" id="ARBA00022723"/>
    </source>
</evidence>
<dbReference type="EMBL" id="MCIF01000002">
    <property type="protein sequence ID" value="RAQ94167.1"/>
    <property type="molecule type" value="Genomic_DNA"/>
</dbReference>
<gene>
    <name evidence="11" type="ORF">A4R35_01390</name>
</gene>
<evidence type="ECO:0000256" key="4">
    <source>
        <dbReference type="ARBA" id="ARBA00022797"/>
    </source>
</evidence>
<dbReference type="InterPro" id="IPR043266">
    <property type="entry name" value="RHO_NdoB-like_C"/>
</dbReference>
<dbReference type="PRINTS" id="PR00090">
    <property type="entry name" value="RNGDIOXGNASE"/>
</dbReference>
<dbReference type="CDD" id="cd08881">
    <property type="entry name" value="RHO_alpha_C_NDO-like"/>
    <property type="match status" value="1"/>
</dbReference>
<keyword evidence="8" id="KW-0411">Iron-sulfur</keyword>
<dbReference type="GO" id="GO:0051537">
    <property type="term" value="F:2 iron, 2 sulfur cluster binding"/>
    <property type="evidence" value="ECO:0007669"/>
    <property type="project" value="UniProtKB-KW"/>
</dbReference>
<evidence type="ECO:0000256" key="9">
    <source>
        <dbReference type="ARBA" id="ARBA00023027"/>
    </source>
</evidence>
<dbReference type="Pfam" id="PF00355">
    <property type="entry name" value="Rieske"/>
    <property type="match status" value="1"/>
</dbReference>
<dbReference type="InterPro" id="IPR015879">
    <property type="entry name" value="Ring_hydroxy_dOase_asu_C_dom"/>
</dbReference>
<dbReference type="Pfam" id="PF00848">
    <property type="entry name" value="Ring_hydroxyl_A"/>
    <property type="match status" value="1"/>
</dbReference>
<dbReference type="SUPFAM" id="SSF55961">
    <property type="entry name" value="Bet v1-like"/>
    <property type="match status" value="1"/>
</dbReference>
<keyword evidence="5" id="KW-0223">Dioxygenase</keyword>
<dbReference type="InterPro" id="IPR001663">
    <property type="entry name" value="Rng_hydr_dOase-A"/>
</dbReference>
<sequence length="439" mass="50261">MTVTAQRVQGPEEYLAAAQEKFLQRAYLLAGLFSDPEIFRLEKERIYARAWHFVAHESEIPRPGDYVVRYVADDPLIIVRTESGEIRALYNMCRHRGMQVCRAEAGNAAFFRCPYHGWTYKNTGELIGVPFHREVYGTEGLQRGEWPLISVRLESYEGLLFVNLDPEAVPLREYLGEATFYLDFYLKKSTAGLEVRGAPDRWIFPANWKLGADNFIGDAYHTAFTHRSTVEVGILPVPDANFHKDGPQAIVGPWAGGYVPNLPYAALYPHLIGAMRANLTPAHHAIMDHDLWQSHSTLFPNLSFLNAPGIMPGTPPVAYFTIRVWRPLGPDRMEIWSWYLVERDAPEEWKEASYRAYVLQFGTSGTLEQDDTENWSSITKVAKGQLARTIPLNYRMGLDHLQPLTDWPGPGQAYPVDYTEYAQRHFWTTYFEWMCSNSR</sequence>
<dbReference type="InterPro" id="IPR036922">
    <property type="entry name" value="Rieske_2Fe-2S_sf"/>
</dbReference>
<reference evidence="11 12" key="1">
    <citation type="submission" date="2016-08" db="EMBL/GenBank/DDBJ databases">
        <title>Analysis of Carbohydrate Active Enzymes in Thermogemmatispora T81 Reveals Carbohydrate Degradation Ability.</title>
        <authorList>
            <person name="Tomazini A."/>
            <person name="Lal S."/>
            <person name="Stott M."/>
            <person name="Henrissat B."/>
            <person name="Polikarpov I."/>
            <person name="Sparling R."/>
            <person name="Levin D.B."/>
        </authorList>
    </citation>
    <scope>NUCLEOTIDE SEQUENCE [LARGE SCALE GENOMIC DNA]</scope>
    <source>
        <strain evidence="11 12">T81</strain>
    </source>
</reference>
<dbReference type="InterPro" id="IPR015881">
    <property type="entry name" value="ARHD_Rieske_2Fe_2S"/>
</dbReference>
<evidence type="ECO:0000256" key="6">
    <source>
        <dbReference type="ARBA" id="ARBA00023002"/>
    </source>
</evidence>
<dbReference type="Proteomes" id="UP000248706">
    <property type="component" value="Unassembled WGS sequence"/>
</dbReference>
<keyword evidence="6" id="KW-0560">Oxidoreductase</keyword>
<organism evidence="11 12">
    <name type="scientific">Thermogemmatispora tikiterensis</name>
    <dbReference type="NCBI Taxonomy" id="1825093"/>
    <lineage>
        <taxon>Bacteria</taxon>
        <taxon>Bacillati</taxon>
        <taxon>Chloroflexota</taxon>
        <taxon>Ktedonobacteria</taxon>
        <taxon>Thermogemmatisporales</taxon>
        <taxon>Thermogemmatisporaceae</taxon>
        <taxon>Thermogemmatispora</taxon>
    </lineage>
</organism>
<dbReference type="GO" id="GO:0051213">
    <property type="term" value="F:dioxygenase activity"/>
    <property type="evidence" value="ECO:0007669"/>
    <property type="project" value="UniProtKB-KW"/>
</dbReference>
<dbReference type="GO" id="GO:0016705">
    <property type="term" value="F:oxidoreductase activity, acting on paired donors, with incorporation or reduction of molecular oxygen"/>
    <property type="evidence" value="ECO:0007669"/>
    <property type="project" value="UniProtKB-ARBA"/>
</dbReference>
<evidence type="ECO:0000313" key="11">
    <source>
        <dbReference type="EMBL" id="RAQ94167.1"/>
    </source>
</evidence>
<keyword evidence="3" id="KW-0479">Metal-binding</keyword>
<feature type="domain" description="Rieske" evidence="10">
    <location>
        <begin position="51"/>
        <end position="162"/>
    </location>
</feature>
<dbReference type="PANTHER" id="PTHR43756:SF1">
    <property type="entry name" value="3-PHENYLPROPIONATE_CINNAMIC ACID DIOXYGENASE SUBUNIT ALPHA"/>
    <property type="match status" value="1"/>
</dbReference>